<dbReference type="EMBL" id="NNAY01002511">
    <property type="protein sequence ID" value="OXU21161.1"/>
    <property type="molecule type" value="Genomic_DNA"/>
</dbReference>
<dbReference type="AlphaFoldDB" id="A0A232ES43"/>
<comment type="caution">
    <text evidence="2">The sequence shown here is derived from an EMBL/GenBank/DDBJ whole genome shotgun (WGS) entry which is preliminary data.</text>
</comment>
<proteinExistence type="predicted"/>
<name>A0A232ES43_9HYME</name>
<organism evidence="2 3">
    <name type="scientific">Trichomalopsis sarcophagae</name>
    <dbReference type="NCBI Taxonomy" id="543379"/>
    <lineage>
        <taxon>Eukaryota</taxon>
        <taxon>Metazoa</taxon>
        <taxon>Ecdysozoa</taxon>
        <taxon>Arthropoda</taxon>
        <taxon>Hexapoda</taxon>
        <taxon>Insecta</taxon>
        <taxon>Pterygota</taxon>
        <taxon>Neoptera</taxon>
        <taxon>Endopterygota</taxon>
        <taxon>Hymenoptera</taxon>
        <taxon>Apocrita</taxon>
        <taxon>Proctotrupomorpha</taxon>
        <taxon>Chalcidoidea</taxon>
        <taxon>Pteromalidae</taxon>
        <taxon>Pteromalinae</taxon>
        <taxon>Trichomalopsis</taxon>
    </lineage>
</organism>
<protein>
    <submittedName>
        <fullName evidence="2">Uncharacterized protein</fullName>
    </submittedName>
</protein>
<evidence type="ECO:0000313" key="2">
    <source>
        <dbReference type="EMBL" id="OXU21161.1"/>
    </source>
</evidence>
<keyword evidence="3" id="KW-1185">Reference proteome</keyword>
<evidence type="ECO:0000256" key="1">
    <source>
        <dbReference type="SAM" id="SignalP"/>
    </source>
</evidence>
<dbReference type="Proteomes" id="UP000215335">
    <property type="component" value="Unassembled WGS sequence"/>
</dbReference>
<reference evidence="2 3" key="1">
    <citation type="journal article" date="2017" name="Curr. Biol.">
        <title>The Evolution of Venom by Co-option of Single-Copy Genes.</title>
        <authorList>
            <person name="Martinson E.O."/>
            <person name="Mrinalini"/>
            <person name="Kelkar Y.D."/>
            <person name="Chang C.H."/>
            <person name="Werren J.H."/>
        </authorList>
    </citation>
    <scope>NUCLEOTIDE SEQUENCE [LARGE SCALE GENOMIC DNA]</scope>
    <source>
        <strain evidence="2 3">Alberta</strain>
        <tissue evidence="2">Whole body</tissue>
    </source>
</reference>
<sequence length="83" mass="9532">MKFLIYFMLVVVLAITESKCQDCTFFQSFNCPWQCFSSPSWMCHQDLVTNSGVCVCQGSIANNLNDVVERPSVQYPYKQSDFI</sequence>
<gene>
    <name evidence="2" type="ORF">TSAR_002337</name>
</gene>
<feature type="signal peptide" evidence="1">
    <location>
        <begin position="1"/>
        <end position="20"/>
    </location>
</feature>
<feature type="chain" id="PRO_5011968983" evidence="1">
    <location>
        <begin position="21"/>
        <end position="83"/>
    </location>
</feature>
<evidence type="ECO:0000313" key="3">
    <source>
        <dbReference type="Proteomes" id="UP000215335"/>
    </source>
</evidence>
<keyword evidence="1" id="KW-0732">Signal</keyword>
<accession>A0A232ES43</accession>